<keyword evidence="1" id="KW-0812">Transmembrane</keyword>
<organism evidence="2">
    <name type="scientific">Desulfofervidus auxilii</name>
    <dbReference type="NCBI Taxonomy" id="1621989"/>
    <lineage>
        <taxon>Bacteria</taxon>
        <taxon>Pseudomonadati</taxon>
        <taxon>Thermodesulfobacteriota</taxon>
        <taxon>Candidatus Desulfofervidia</taxon>
        <taxon>Candidatus Desulfofervidales</taxon>
        <taxon>Candidatus Desulfofervidaceae</taxon>
        <taxon>Candidatus Desulfofervidus</taxon>
    </lineage>
</organism>
<keyword evidence="1" id="KW-0472">Membrane</keyword>
<name>A0A7V0NES7_DESA2</name>
<proteinExistence type="predicted"/>
<keyword evidence="1" id="KW-1133">Transmembrane helix</keyword>
<dbReference type="EMBL" id="DQWQ01000090">
    <property type="protein sequence ID" value="HDD35567.1"/>
    <property type="molecule type" value="Genomic_DNA"/>
</dbReference>
<dbReference type="Proteomes" id="UP000885706">
    <property type="component" value="Unassembled WGS sequence"/>
</dbReference>
<reference evidence="2" key="1">
    <citation type="journal article" date="2020" name="mSystems">
        <title>Genome- and Community-Level Interaction Insights into Carbon Utilization and Element Cycling Functions of Hydrothermarchaeota in Hydrothermal Sediment.</title>
        <authorList>
            <person name="Zhou Z."/>
            <person name="Liu Y."/>
            <person name="Xu W."/>
            <person name="Pan J."/>
            <person name="Luo Z.H."/>
            <person name="Li M."/>
        </authorList>
    </citation>
    <scope>NUCLEOTIDE SEQUENCE [LARGE SCALE GENOMIC DNA]</scope>
    <source>
        <strain evidence="2">HyVt-113</strain>
    </source>
</reference>
<feature type="transmembrane region" description="Helical" evidence="1">
    <location>
        <begin position="36"/>
        <end position="55"/>
    </location>
</feature>
<feature type="transmembrane region" description="Helical" evidence="1">
    <location>
        <begin position="92"/>
        <end position="112"/>
    </location>
</feature>
<comment type="caution">
    <text evidence="2">The sequence shown here is derived from an EMBL/GenBank/DDBJ whole genome shotgun (WGS) entry which is preliminary data.</text>
</comment>
<gene>
    <name evidence="2" type="ORF">ENF30_02070</name>
</gene>
<protein>
    <recommendedName>
        <fullName evidence="3">Metal ABC transporter permease</fullName>
    </recommendedName>
</protein>
<evidence type="ECO:0000256" key="1">
    <source>
        <dbReference type="SAM" id="Phobius"/>
    </source>
</evidence>
<feature type="transmembrane region" description="Helical" evidence="1">
    <location>
        <begin position="62"/>
        <end position="80"/>
    </location>
</feature>
<evidence type="ECO:0000313" key="2">
    <source>
        <dbReference type="EMBL" id="HDD35567.1"/>
    </source>
</evidence>
<sequence length="113" mass="12206">MGNLILVSIAFALFIVCPRMAGMTHVITKATQTNIVQVAVMGTIISLPLIIVMVLTFRRYGLIAALGFCILTDIGAALLMREINLKAGLETFIIAVFVIIGVKIASFISNWLP</sequence>
<accession>A0A7V0NES7</accession>
<evidence type="ECO:0008006" key="3">
    <source>
        <dbReference type="Google" id="ProtNLM"/>
    </source>
</evidence>
<dbReference type="AlphaFoldDB" id="A0A7V0NES7"/>